<evidence type="ECO:0000256" key="3">
    <source>
        <dbReference type="RuleBase" id="RU000363"/>
    </source>
</evidence>
<dbReference type="EMBL" id="BMYV01000002">
    <property type="protein sequence ID" value="GGX71991.1"/>
    <property type="molecule type" value="Genomic_DNA"/>
</dbReference>
<dbReference type="InterPro" id="IPR036291">
    <property type="entry name" value="NAD(P)-bd_dom_sf"/>
</dbReference>
<comment type="caution">
    <text evidence="5">The sequence shown here is derived from an EMBL/GenBank/DDBJ whole genome shotgun (WGS) entry which is preliminary data.</text>
</comment>
<evidence type="ECO:0000313" key="6">
    <source>
        <dbReference type="Proteomes" id="UP000600865"/>
    </source>
</evidence>
<comment type="similarity">
    <text evidence="1 3">Belongs to the short-chain dehydrogenases/reductases (SDR) family.</text>
</comment>
<proteinExistence type="inferred from homology"/>
<gene>
    <name evidence="5" type="ORF">GCM10011309_22790</name>
</gene>
<dbReference type="PANTHER" id="PTHR44196:SF1">
    <property type="entry name" value="DEHYDROGENASE_REDUCTASE SDR FAMILY MEMBER 7B"/>
    <property type="match status" value="1"/>
</dbReference>
<dbReference type="InterPro" id="IPR020904">
    <property type="entry name" value="Sc_DH/Rdtase_CS"/>
</dbReference>
<dbReference type="PRINTS" id="PR00080">
    <property type="entry name" value="SDRFAMILY"/>
</dbReference>
<dbReference type="InterPro" id="IPR057326">
    <property type="entry name" value="KR_dom"/>
</dbReference>
<name>A0A918KQB2_9PROT</name>
<accession>A0A918KQB2</accession>
<dbReference type="Pfam" id="PF00106">
    <property type="entry name" value="adh_short"/>
    <property type="match status" value="1"/>
</dbReference>
<dbReference type="Proteomes" id="UP000600865">
    <property type="component" value="Unassembled WGS sequence"/>
</dbReference>
<dbReference type="GO" id="GO:0016491">
    <property type="term" value="F:oxidoreductase activity"/>
    <property type="evidence" value="ECO:0007669"/>
    <property type="project" value="UniProtKB-KW"/>
</dbReference>
<dbReference type="InterPro" id="IPR002347">
    <property type="entry name" value="SDR_fam"/>
</dbReference>
<feature type="domain" description="Ketoreductase" evidence="4">
    <location>
        <begin position="7"/>
        <end position="189"/>
    </location>
</feature>
<dbReference type="SUPFAM" id="SSF51735">
    <property type="entry name" value="NAD(P)-binding Rossmann-fold domains"/>
    <property type="match status" value="1"/>
</dbReference>
<keyword evidence="6" id="KW-1185">Reference proteome</keyword>
<evidence type="ECO:0000256" key="1">
    <source>
        <dbReference type="ARBA" id="ARBA00006484"/>
    </source>
</evidence>
<dbReference type="AlphaFoldDB" id="A0A918KQB2"/>
<sequence length="274" mass="29641">MSVFKDKVCVITGAGSGMGRELARQLAAQGAVLALSDIDADGLGMTREMVSAGNRILVDVMDVSDKQAVIDYPAKVEAALGPADYVFNNAGMTRVGDVMNTPLESMEQVIDVNFWGVVRMTKVFLPQLVQTKGVVTNISSLFGLIAYRGQAHYCASKFAVRGFTETLALEMEEAGTGVGVCCVHPGGVKTNVARNAEVDFLPEGVSRDALDEDFDELAITSVEDAVKTILDGTARRKKRILIGKDAKVASFLQRLMPVRYQRILAKYTKDRAQI</sequence>
<dbReference type="PRINTS" id="PR00081">
    <property type="entry name" value="GDHRDH"/>
</dbReference>
<evidence type="ECO:0000256" key="2">
    <source>
        <dbReference type="ARBA" id="ARBA00023002"/>
    </source>
</evidence>
<keyword evidence="2" id="KW-0560">Oxidoreductase</keyword>
<dbReference type="Gene3D" id="3.40.50.720">
    <property type="entry name" value="NAD(P)-binding Rossmann-like Domain"/>
    <property type="match status" value="1"/>
</dbReference>
<organism evidence="5 6">
    <name type="scientific">Litorimonas cladophorae</name>
    <dbReference type="NCBI Taxonomy" id="1220491"/>
    <lineage>
        <taxon>Bacteria</taxon>
        <taxon>Pseudomonadati</taxon>
        <taxon>Pseudomonadota</taxon>
        <taxon>Alphaproteobacteria</taxon>
        <taxon>Maricaulales</taxon>
        <taxon>Robiginitomaculaceae</taxon>
    </lineage>
</organism>
<dbReference type="PROSITE" id="PS00061">
    <property type="entry name" value="ADH_SHORT"/>
    <property type="match status" value="1"/>
</dbReference>
<dbReference type="SMART" id="SM00822">
    <property type="entry name" value="PKS_KR"/>
    <property type="match status" value="1"/>
</dbReference>
<protein>
    <submittedName>
        <fullName evidence="5">Acetoin dehydrogenase</fullName>
    </submittedName>
</protein>
<dbReference type="PANTHER" id="PTHR44196">
    <property type="entry name" value="DEHYDROGENASE/REDUCTASE SDR FAMILY MEMBER 7B"/>
    <property type="match status" value="1"/>
</dbReference>
<reference evidence="5 6" key="1">
    <citation type="journal article" date="2014" name="Int. J. Syst. Evol. Microbiol.">
        <title>Complete genome sequence of Corynebacterium casei LMG S-19264T (=DSM 44701T), isolated from a smear-ripened cheese.</title>
        <authorList>
            <consortium name="US DOE Joint Genome Institute (JGI-PGF)"/>
            <person name="Walter F."/>
            <person name="Albersmeier A."/>
            <person name="Kalinowski J."/>
            <person name="Ruckert C."/>
        </authorList>
    </citation>
    <scope>NUCLEOTIDE SEQUENCE [LARGE SCALE GENOMIC DNA]</scope>
    <source>
        <strain evidence="5 6">KCTC 23968</strain>
    </source>
</reference>
<dbReference type="GO" id="GO:0016020">
    <property type="term" value="C:membrane"/>
    <property type="evidence" value="ECO:0007669"/>
    <property type="project" value="TreeGrafter"/>
</dbReference>
<evidence type="ECO:0000259" key="4">
    <source>
        <dbReference type="SMART" id="SM00822"/>
    </source>
</evidence>
<dbReference type="RefSeq" id="WP_189585920.1">
    <property type="nucleotide sequence ID" value="NZ_BMYV01000002.1"/>
</dbReference>
<evidence type="ECO:0000313" key="5">
    <source>
        <dbReference type="EMBL" id="GGX71991.1"/>
    </source>
</evidence>